<sequence length="200" mass="22247">MHAVTVIPRKELFRPVTKPRPVRALSPFSARKASVTYTRPVQLTVKRRRVCSLRANTARERLCTHQARPPDDAPGRARTRTRGHQLRKVVSRIRTLAESEPTSRGGDPAQCRGCRPIVSAVRAFRMIISPSFTYRARLRTGFATSTPTAPVITARGAGYDEEIREKGAKHGCLRAINKCESEDTAAAESYRALVISTRVL</sequence>
<organism evidence="1 2">
    <name type="scientific">Hyalomma asiaticum</name>
    <name type="common">Tick</name>
    <dbReference type="NCBI Taxonomy" id="266040"/>
    <lineage>
        <taxon>Eukaryota</taxon>
        <taxon>Metazoa</taxon>
        <taxon>Ecdysozoa</taxon>
        <taxon>Arthropoda</taxon>
        <taxon>Chelicerata</taxon>
        <taxon>Arachnida</taxon>
        <taxon>Acari</taxon>
        <taxon>Parasitiformes</taxon>
        <taxon>Ixodida</taxon>
        <taxon>Ixodoidea</taxon>
        <taxon>Ixodidae</taxon>
        <taxon>Hyalomminae</taxon>
        <taxon>Hyalomma</taxon>
    </lineage>
</organism>
<dbReference type="Proteomes" id="UP000821845">
    <property type="component" value="Chromosome 1"/>
</dbReference>
<accession>A0ACB7TDJ3</accession>
<keyword evidence="2" id="KW-1185">Reference proteome</keyword>
<reference evidence="1" key="1">
    <citation type="submission" date="2020-05" db="EMBL/GenBank/DDBJ databases">
        <title>Large-scale comparative analyses of tick genomes elucidate their genetic diversity and vector capacities.</title>
        <authorList>
            <person name="Jia N."/>
            <person name="Wang J."/>
            <person name="Shi W."/>
            <person name="Du L."/>
            <person name="Sun Y."/>
            <person name="Zhan W."/>
            <person name="Jiang J."/>
            <person name="Wang Q."/>
            <person name="Zhang B."/>
            <person name="Ji P."/>
            <person name="Sakyi L.B."/>
            <person name="Cui X."/>
            <person name="Yuan T."/>
            <person name="Jiang B."/>
            <person name="Yang W."/>
            <person name="Lam T.T.-Y."/>
            <person name="Chang Q."/>
            <person name="Ding S."/>
            <person name="Wang X."/>
            <person name="Zhu J."/>
            <person name="Ruan X."/>
            <person name="Zhao L."/>
            <person name="Wei J."/>
            <person name="Que T."/>
            <person name="Du C."/>
            <person name="Cheng J."/>
            <person name="Dai P."/>
            <person name="Han X."/>
            <person name="Huang E."/>
            <person name="Gao Y."/>
            <person name="Liu J."/>
            <person name="Shao H."/>
            <person name="Ye R."/>
            <person name="Li L."/>
            <person name="Wei W."/>
            <person name="Wang X."/>
            <person name="Wang C."/>
            <person name="Yang T."/>
            <person name="Huo Q."/>
            <person name="Li W."/>
            <person name="Guo W."/>
            <person name="Chen H."/>
            <person name="Zhou L."/>
            <person name="Ni X."/>
            <person name="Tian J."/>
            <person name="Zhou Y."/>
            <person name="Sheng Y."/>
            <person name="Liu T."/>
            <person name="Pan Y."/>
            <person name="Xia L."/>
            <person name="Li J."/>
            <person name="Zhao F."/>
            <person name="Cao W."/>
        </authorList>
    </citation>
    <scope>NUCLEOTIDE SEQUENCE</scope>
    <source>
        <strain evidence="1">Hyas-2018</strain>
    </source>
</reference>
<evidence type="ECO:0000313" key="1">
    <source>
        <dbReference type="EMBL" id="KAH6945602.1"/>
    </source>
</evidence>
<gene>
    <name evidence="1" type="ORF">HPB50_009286</name>
</gene>
<protein>
    <submittedName>
        <fullName evidence="1">Uncharacterized protein</fullName>
    </submittedName>
</protein>
<evidence type="ECO:0000313" key="2">
    <source>
        <dbReference type="Proteomes" id="UP000821845"/>
    </source>
</evidence>
<dbReference type="EMBL" id="CM023481">
    <property type="protein sequence ID" value="KAH6945602.1"/>
    <property type="molecule type" value="Genomic_DNA"/>
</dbReference>
<proteinExistence type="predicted"/>
<comment type="caution">
    <text evidence="1">The sequence shown here is derived from an EMBL/GenBank/DDBJ whole genome shotgun (WGS) entry which is preliminary data.</text>
</comment>
<name>A0ACB7TDJ3_HYAAI</name>